<keyword evidence="8" id="KW-1185">Reference proteome</keyword>
<evidence type="ECO:0000313" key="7">
    <source>
        <dbReference type="EMBL" id="OXM86749.1"/>
    </source>
</evidence>
<keyword evidence="5" id="KW-0564">Palmitate</keyword>
<gene>
    <name evidence="7" type="ORF">CF651_07815</name>
</gene>
<dbReference type="Pfam" id="PF03180">
    <property type="entry name" value="Lipoprotein_9"/>
    <property type="match status" value="1"/>
</dbReference>
<keyword evidence="6" id="KW-0449">Lipoprotein</keyword>
<proteinExistence type="inferred from homology"/>
<evidence type="ECO:0000256" key="2">
    <source>
        <dbReference type="ARBA" id="ARBA00008973"/>
    </source>
</evidence>
<accession>A0A229UV05</accession>
<evidence type="ECO:0000256" key="5">
    <source>
        <dbReference type="ARBA" id="ARBA00023139"/>
    </source>
</evidence>
<organism evidence="7 8">
    <name type="scientific">Paenibacillus rigui</name>
    <dbReference type="NCBI Taxonomy" id="554312"/>
    <lineage>
        <taxon>Bacteria</taxon>
        <taxon>Bacillati</taxon>
        <taxon>Bacillota</taxon>
        <taxon>Bacilli</taxon>
        <taxon>Bacillales</taxon>
        <taxon>Paenibacillaceae</taxon>
        <taxon>Paenibacillus</taxon>
    </lineage>
</organism>
<dbReference type="SUPFAM" id="SSF53850">
    <property type="entry name" value="Periplasmic binding protein-like II"/>
    <property type="match status" value="1"/>
</dbReference>
<protein>
    <recommendedName>
        <fullName evidence="9">Metal ABC transporter substrate-binding protein</fullName>
    </recommendedName>
</protein>
<sequence>MNTVDRSYRSNSNMINTSKERNHEMKKVKLVIFLSLLLVVSACGSQPSTTAISSSQPAPAQVRPEDVTIKLLASTVNNNDEVAPILKTELDKLGYKLEFKTPSDTNVGNKEVLAGNYDALIGMHTAALNTYNEAQKTNLVEAFKTTFAPNGLFSRKYKSLEQLPEGATISIPSDASNAGRPLFILQSKGLIKLKPGTDPTKTSPSDIIENPHKYKFKSVDTAVLLRALDDVDAGFLYQSLRIQGGFKLTDALGLESADAKDYYIIALTRPELIGSAKLKALQQAYFSAAVKDFYVKKYDAGSIYYSW</sequence>
<evidence type="ECO:0000256" key="3">
    <source>
        <dbReference type="ARBA" id="ARBA00022729"/>
    </source>
</evidence>
<reference evidence="7 8" key="1">
    <citation type="submission" date="2017-07" db="EMBL/GenBank/DDBJ databases">
        <title>Genome sequencing and assembly of Paenibacillus rigui.</title>
        <authorList>
            <person name="Mayilraj S."/>
        </authorList>
    </citation>
    <scope>NUCLEOTIDE SEQUENCE [LARGE SCALE GENOMIC DNA]</scope>
    <source>
        <strain evidence="7 8">JCM 16352</strain>
    </source>
</reference>
<name>A0A229UV05_9BACL</name>
<evidence type="ECO:0000313" key="8">
    <source>
        <dbReference type="Proteomes" id="UP000215509"/>
    </source>
</evidence>
<dbReference type="InterPro" id="IPR004872">
    <property type="entry name" value="Lipoprotein_NlpA"/>
</dbReference>
<dbReference type="Proteomes" id="UP000215509">
    <property type="component" value="Unassembled WGS sequence"/>
</dbReference>
<dbReference type="EMBL" id="NMQW01000012">
    <property type="protein sequence ID" value="OXM86749.1"/>
    <property type="molecule type" value="Genomic_DNA"/>
</dbReference>
<comment type="similarity">
    <text evidence="2">Belongs to the NlpA lipoprotein family.</text>
</comment>
<dbReference type="Gene3D" id="3.40.190.10">
    <property type="entry name" value="Periplasmic binding protein-like II"/>
    <property type="match status" value="2"/>
</dbReference>
<comment type="subcellular location">
    <subcellularLocation>
        <location evidence="1">Membrane</location>
        <topology evidence="1">Lipid-anchor</topology>
    </subcellularLocation>
</comment>
<dbReference type="PANTHER" id="PTHR30429:SF0">
    <property type="entry name" value="METHIONINE-BINDING LIPOPROTEIN METQ"/>
    <property type="match status" value="1"/>
</dbReference>
<evidence type="ECO:0000256" key="4">
    <source>
        <dbReference type="ARBA" id="ARBA00023136"/>
    </source>
</evidence>
<evidence type="ECO:0008006" key="9">
    <source>
        <dbReference type="Google" id="ProtNLM"/>
    </source>
</evidence>
<dbReference type="OrthoDB" id="9812878at2"/>
<keyword evidence="4" id="KW-0472">Membrane</keyword>
<comment type="caution">
    <text evidence="7">The sequence shown here is derived from an EMBL/GenBank/DDBJ whole genome shotgun (WGS) entry which is preliminary data.</text>
</comment>
<dbReference type="PANTHER" id="PTHR30429">
    <property type="entry name" value="D-METHIONINE-BINDING LIPOPROTEIN METQ"/>
    <property type="match status" value="1"/>
</dbReference>
<dbReference type="GO" id="GO:0016020">
    <property type="term" value="C:membrane"/>
    <property type="evidence" value="ECO:0007669"/>
    <property type="project" value="UniProtKB-SubCell"/>
</dbReference>
<keyword evidence="3" id="KW-0732">Signal</keyword>
<evidence type="ECO:0000256" key="6">
    <source>
        <dbReference type="ARBA" id="ARBA00023288"/>
    </source>
</evidence>
<evidence type="ECO:0000256" key="1">
    <source>
        <dbReference type="ARBA" id="ARBA00004635"/>
    </source>
</evidence>
<dbReference type="AlphaFoldDB" id="A0A229UV05"/>